<dbReference type="GO" id="GO:0070930">
    <property type="term" value="P:trans-translation-dependent protein tagging"/>
    <property type="evidence" value="ECO:0007669"/>
    <property type="project" value="TreeGrafter"/>
</dbReference>
<sequence>MKVINKKARFDYEIVERIEAGVILTGAEAKAVRAKKVDFQAAYVRPIAHEIFVINLHIGAEGDGDPRRSRKLLLNKNEILAIELKLKAQKLTAVPLSLYTKGRRIKCELGLVRGKREHEKRAQLKIRDIDREIDKELSSRT</sequence>
<dbReference type="GO" id="GO:0003723">
    <property type="term" value="F:RNA binding"/>
    <property type="evidence" value="ECO:0007669"/>
    <property type="project" value="UniProtKB-UniRule"/>
</dbReference>
<organism evidence="4 5">
    <name type="scientific">Candidatus Woesebacteria bacterium RIFCSPHIGHO2_01_FULL_44_21</name>
    <dbReference type="NCBI Taxonomy" id="1802503"/>
    <lineage>
        <taxon>Bacteria</taxon>
        <taxon>Candidatus Woeseibacteriota</taxon>
    </lineage>
</organism>
<evidence type="ECO:0000313" key="4">
    <source>
        <dbReference type="EMBL" id="OGM32698.1"/>
    </source>
</evidence>
<keyword evidence="1 3" id="KW-0963">Cytoplasm</keyword>
<dbReference type="GO" id="GO:0070929">
    <property type="term" value="P:trans-translation"/>
    <property type="evidence" value="ECO:0007669"/>
    <property type="project" value="UniProtKB-UniRule"/>
</dbReference>
<gene>
    <name evidence="3" type="primary">smpB</name>
    <name evidence="4" type="ORF">A2803_01435</name>
</gene>
<dbReference type="NCBIfam" id="NF003843">
    <property type="entry name" value="PRK05422.1"/>
    <property type="match status" value="1"/>
</dbReference>
<protein>
    <recommendedName>
        <fullName evidence="3">SsrA-binding protein</fullName>
    </recommendedName>
    <alternativeName>
        <fullName evidence="3">Small protein B</fullName>
    </alternativeName>
</protein>
<comment type="function">
    <text evidence="3">Required for rescue of stalled ribosomes mediated by trans-translation. Binds to transfer-messenger RNA (tmRNA), required for stable association of tmRNA with ribosomes. tmRNA and SmpB together mimic tRNA shape, replacing the anticodon stem-loop with SmpB. tmRNA is encoded by the ssrA gene; the 2 termini fold to resemble tRNA(Ala) and it encodes a 'tag peptide', a short internal open reading frame. During trans-translation Ala-aminoacylated tmRNA acts like a tRNA, entering the A-site of stalled ribosomes, displacing the stalled mRNA. The ribosome then switches to translate the ORF on the tmRNA; the nascent peptide is terminated with the 'tag peptide' encoded by the tmRNA and targeted for degradation. The ribosome is freed to recommence translation, which seems to be the essential function of trans-translation.</text>
</comment>
<dbReference type="CDD" id="cd09294">
    <property type="entry name" value="SmpB"/>
    <property type="match status" value="1"/>
</dbReference>
<accession>A0A1F7Z167</accession>
<comment type="caution">
    <text evidence="4">The sequence shown here is derived from an EMBL/GenBank/DDBJ whole genome shotgun (WGS) entry which is preliminary data.</text>
</comment>
<proteinExistence type="inferred from homology"/>
<dbReference type="InterPro" id="IPR023620">
    <property type="entry name" value="SmpB"/>
</dbReference>
<comment type="similarity">
    <text evidence="3">Belongs to the SmpB family.</text>
</comment>
<evidence type="ECO:0000256" key="3">
    <source>
        <dbReference type="HAMAP-Rule" id="MF_00023"/>
    </source>
</evidence>
<reference evidence="4 5" key="1">
    <citation type="journal article" date="2016" name="Nat. Commun.">
        <title>Thousands of microbial genomes shed light on interconnected biogeochemical processes in an aquifer system.</title>
        <authorList>
            <person name="Anantharaman K."/>
            <person name="Brown C.T."/>
            <person name="Hug L.A."/>
            <person name="Sharon I."/>
            <person name="Castelle C.J."/>
            <person name="Probst A.J."/>
            <person name="Thomas B.C."/>
            <person name="Singh A."/>
            <person name="Wilkins M.J."/>
            <person name="Karaoz U."/>
            <person name="Brodie E.L."/>
            <person name="Williams K.H."/>
            <person name="Hubbard S.S."/>
            <person name="Banfield J.F."/>
        </authorList>
    </citation>
    <scope>NUCLEOTIDE SEQUENCE [LARGE SCALE GENOMIC DNA]</scope>
</reference>
<dbReference type="Gene3D" id="2.40.280.10">
    <property type="match status" value="1"/>
</dbReference>
<dbReference type="AlphaFoldDB" id="A0A1F7Z167"/>
<dbReference type="Pfam" id="PF01668">
    <property type="entry name" value="SmpB"/>
    <property type="match status" value="1"/>
</dbReference>
<dbReference type="HAMAP" id="MF_00023">
    <property type="entry name" value="SmpB"/>
    <property type="match status" value="1"/>
</dbReference>
<evidence type="ECO:0000256" key="2">
    <source>
        <dbReference type="ARBA" id="ARBA00022884"/>
    </source>
</evidence>
<dbReference type="SUPFAM" id="SSF74982">
    <property type="entry name" value="Small protein B (SmpB)"/>
    <property type="match status" value="1"/>
</dbReference>
<evidence type="ECO:0000256" key="1">
    <source>
        <dbReference type="ARBA" id="ARBA00022490"/>
    </source>
</evidence>
<name>A0A1F7Z167_9BACT</name>
<dbReference type="InterPro" id="IPR000037">
    <property type="entry name" value="SsrA-bd_prot"/>
</dbReference>
<evidence type="ECO:0000313" key="5">
    <source>
        <dbReference type="Proteomes" id="UP000178870"/>
    </source>
</evidence>
<dbReference type="Proteomes" id="UP000178870">
    <property type="component" value="Unassembled WGS sequence"/>
</dbReference>
<dbReference type="PANTHER" id="PTHR30308">
    <property type="entry name" value="TMRNA-BINDING COMPONENT OF TRANS-TRANSLATION TAGGING COMPLEX"/>
    <property type="match status" value="1"/>
</dbReference>
<dbReference type="EMBL" id="MGGP01000013">
    <property type="protein sequence ID" value="OGM32698.1"/>
    <property type="molecule type" value="Genomic_DNA"/>
</dbReference>
<dbReference type="GO" id="GO:0005829">
    <property type="term" value="C:cytosol"/>
    <property type="evidence" value="ECO:0007669"/>
    <property type="project" value="TreeGrafter"/>
</dbReference>
<dbReference type="NCBIfam" id="TIGR00086">
    <property type="entry name" value="smpB"/>
    <property type="match status" value="1"/>
</dbReference>
<comment type="subcellular location">
    <subcellularLocation>
        <location evidence="3">Cytoplasm</location>
    </subcellularLocation>
    <text evidence="3">The tmRNA-SmpB complex associates with stalled 70S ribosomes.</text>
</comment>
<dbReference type="PANTHER" id="PTHR30308:SF2">
    <property type="entry name" value="SSRA-BINDING PROTEIN"/>
    <property type="match status" value="1"/>
</dbReference>
<keyword evidence="2 3" id="KW-0694">RNA-binding</keyword>